<reference evidence="1 2" key="1">
    <citation type="journal article" date="2022" name="bioRxiv">
        <title>Genomics of Preaxostyla Flagellates Illuminates Evolutionary Transitions and the Path Towards Mitochondrial Loss.</title>
        <authorList>
            <person name="Novak L.V.F."/>
            <person name="Treitli S.C."/>
            <person name="Pyrih J."/>
            <person name="Halakuc P."/>
            <person name="Pipaliya S.V."/>
            <person name="Vacek V."/>
            <person name="Brzon O."/>
            <person name="Soukal P."/>
            <person name="Eme L."/>
            <person name="Dacks J.B."/>
            <person name="Karnkowska A."/>
            <person name="Elias M."/>
            <person name="Hampl V."/>
        </authorList>
    </citation>
    <scope>NUCLEOTIDE SEQUENCE [LARGE SCALE GENOMIC DNA]</scope>
    <source>
        <strain evidence="1">NAU3</strain>
        <tissue evidence="1">Gut</tissue>
    </source>
</reference>
<gene>
    <name evidence="1" type="ORF">BLNAU_10379</name>
</gene>
<name>A0ABQ9XTB0_9EUKA</name>
<organism evidence="1 2">
    <name type="scientific">Blattamonas nauphoetae</name>
    <dbReference type="NCBI Taxonomy" id="2049346"/>
    <lineage>
        <taxon>Eukaryota</taxon>
        <taxon>Metamonada</taxon>
        <taxon>Preaxostyla</taxon>
        <taxon>Oxymonadida</taxon>
        <taxon>Blattamonas</taxon>
    </lineage>
</organism>
<dbReference type="Proteomes" id="UP001281761">
    <property type="component" value="Unassembled WGS sequence"/>
</dbReference>
<evidence type="ECO:0000313" key="2">
    <source>
        <dbReference type="Proteomes" id="UP001281761"/>
    </source>
</evidence>
<comment type="caution">
    <text evidence="1">The sequence shown here is derived from an EMBL/GenBank/DDBJ whole genome shotgun (WGS) entry which is preliminary data.</text>
</comment>
<protein>
    <submittedName>
        <fullName evidence="1">Uncharacterized protein</fullName>
    </submittedName>
</protein>
<keyword evidence="2" id="KW-1185">Reference proteome</keyword>
<sequence>MTSSLTALRPVARYGKIGKHEFVQASPIDANPQNEVEIGKFKDFAIINSKHLIYLPVKDPTLYLFDLQRMETVGPLKETTGTTFFALGSKQMTQHSFDGQTTTFLPNGRTPLLACAIEKKSMKKTDQRILAFFYWNGQSFDSFVNQVVPDGTKSMKFVGDHLVMIQKKSYQFFNTKTQQQTAQIEMSEDCGLVAPCSLDQRHIVIQTDLNSCDRVNSYTGGGMYSAMTWFVSPTFHQSIFYPYHQFSSFF</sequence>
<accession>A0ABQ9XTB0</accession>
<evidence type="ECO:0000313" key="1">
    <source>
        <dbReference type="EMBL" id="KAK2954723.1"/>
    </source>
</evidence>
<proteinExistence type="predicted"/>
<dbReference type="EMBL" id="JARBJD010000075">
    <property type="protein sequence ID" value="KAK2954723.1"/>
    <property type="molecule type" value="Genomic_DNA"/>
</dbReference>